<dbReference type="AlphaFoldDB" id="A0A6G8AT12"/>
<dbReference type="PANTHER" id="PTHR34989">
    <property type="entry name" value="PROTEIN HDED"/>
    <property type="match status" value="1"/>
</dbReference>
<organism evidence="2 3">
    <name type="scientific">Vagococcus hydrophili</name>
    <dbReference type="NCBI Taxonomy" id="2714947"/>
    <lineage>
        <taxon>Bacteria</taxon>
        <taxon>Bacillati</taxon>
        <taxon>Bacillota</taxon>
        <taxon>Bacilli</taxon>
        <taxon>Lactobacillales</taxon>
        <taxon>Enterococcaceae</taxon>
        <taxon>Vagococcus</taxon>
    </lineage>
</organism>
<name>A0A6G8AT12_9ENTE</name>
<reference evidence="2 3" key="1">
    <citation type="submission" date="2020-03" db="EMBL/GenBank/DDBJ databases">
        <title>Vagococcus sp. nov., isolated from beetles.</title>
        <authorList>
            <person name="Hyun D.-W."/>
            <person name="Bae J.-W."/>
        </authorList>
    </citation>
    <scope>NUCLEOTIDE SEQUENCE [LARGE SCALE GENOMIC DNA]</scope>
    <source>
        <strain evidence="2 3">HDW17B</strain>
    </source>
</reference>
<dbReference type="Pfam" id="PF03729">
    <property type="entry name" value="DUF308"/>
    <property type="match status" value="2"/>
</dbReference>
<feature type="transmembrane region" description="Helical" evidence="1">
    <location>
        <begin position="147"/>
        <end position="170"/>
    </location>
</feature>
<evidence type="ECO:0000256" key="1">
    <source>
        <dbReference type="SAM" id="Phobius"/>
    </source>
</evidence>
<dbReference type="GO" id="GO:0005886">
    <property type="term" value="C:plasma membrane"/>
    <property type="evidence" value="ECO:0007669"/>
    <property type="project" value="TreeGrafter"/>
</dbReference>
<evidence type="ECO:0000313" key="2">
    <source>
        <dbReference type="EMBL" id="QIL48204.1"/>
    </source>
</evidence>
<keyword evidence="3" id="KW-1185">Reference proteome</keyword>
<dbReference type="RefSeq" id="WP_166034352.1">
    <property type="nucleotide sequence ID" value="NZ_CP049887.1"/>
</dbReference>
<feature type="transmembrane region" description="Helical" evidence="1">
    <location>
        <begin position="36"/>
        <end position="54"/>
    </location>
</feature>
<dbReference type="EMBL" id="CP049887">
    <property type="protein sequence ID" value="QIL48204.1"/>
    <property type="molecule type" value="Genomic_DNA"/>
</dbReference>
<feature type="transmembrane region" description="Helical" evidence="1">
    <location>
        <begin position="66"/>
        <end position="84"/>
    </location>
</feature>
<dbReference type="PANTHER" id="PTHR34989:SF1">
    <property type="entry name" value="PROTEIN HDED"/>
    <property type="match status" value="1"/>
</dbReference>
<evidence type="ECO:0000313" key="3">
    <source>
        <dbReference type="Proteomes" id="UP000501747"/>
    </source>
</evidence>
<protein>
    <recommendedName>
        <fullName evidence="4">Acid-resistance membrane protein</fullName>
    </recommendedName>
</protein>
<keyword evidence="1" id="KW-0472">Membrane</keyword>
<gene>
    <name evidence="2" type="ORF">G7082_06720</name>
</gene>
<proteinExistence type="predicted"/>
<sequence>MASFFKSIQKHALLRSIAYILLGIAIFLEPNKVSQMILYLIVSYNVLMGIFNLISARKNKTNGYNSATPIAIFYFIFALILFLFAKPLVAALPFLLGIMIIIGGGVRLSQSLKLRQYVNVRWLPMCIYGGVMIGAGILLVANPFSTAMIFFQFFGITLLIAGISELITFIRFRNFEM</sequence>
<keyword evidence="1" id="KW-1133">Transmembrane helix</keyword>
<feature type="transmembrane region" description="Helical" evidence="1">
    <location>
        <begin position="12"/>
        <end position="30"/>
    </location>
</feature>
<feature type="transmembrane region" description="Helical" evidence="1">
    <location>
        <begin position="120"/>
        <end position="141"/>
    </location>
</feature>
<feature type="transmembrane region" description="Helical" evidence="1">
    <location>
        <begin position="90"/>
        <end position="108"/>
    </location>
</feature>
<accession>A0A6G8AT12</accession>
<dbReference type="Proteomes" id="UP000501747">
    <property type="component" value="Chromosome"/>
</dbReference>
<dbReference type="KEGG" id="vhy:G7082_06720"/>
<dbReference type="InterPro" id="IPR052712">
    <property type="entry name" value="Acid_resist_chaperone_HdeD"/>
</dbReference>
<keyword evidence="1" id="KW-0812">Transmembrane</keyword>
<evidence type="ECO:0008006" key="4">
    <source>
        <dbReference type="Google" id="ProtNLM"/>
    </source>
</evidence>
<dbReference type="InterPro" id="IPR005325">
    <property type="entry name" value="DUF308_memb"/>
</dbReference>